<dbReference type="AlphaFoldDB" id="A0A5D2IQA3"/>
<name>A0A5D2IQA3_GOSTO</name>
<accession>A0A5D2IQA3</accession>
<sequence>MLNLQPYWHYEAHDKNIPCTVAPSSYAPDQKNSNLPHVSKQAELAKALSPSSIACASLVLGFIASSHLILTHLLTVASDCLTLTSRKITKMYKITSIYREV</sequence>
<evidence type="ECO:0000313" key="2">
    <source>
        <dbReference type="Proteomes" id="UP000322667"/>
    </source>
</evidence>
<dbReference type="EMBL" id="CM017633">
    <property type="protein sequence ID" value="TYH44219.1"/>
    <property type="molecule type" value="Genomic_DNA"/>
</dbReference>
<organism evidence="1 2">
    <name type="scientific">Gossypium tomentosum</name>
    <name type="common">Hawaiian cotton</name>
    <name type="synonym">Gossypium sandvicense</name>
    <dbReference type="NCBI Taxonomy" id="34277"/>
    <lineage>
        <taxon>Eukaryota</taxon>
        <taxon>Viridiplantae</taxon>
        <taxon>Streptophyta</taxon>
        <taxon>Embryophyta</taxon>
        <taxon>Tracheophyta</taxon>
        <taxon>Spermatophyta</taxon>
        <taxon>Magnoliopsida</taxon>
        <taxon>eudicotyledons</taxon>
        <taxon>Gunneridae</taxon>
        <taxon>Pentapetalae</taxon>
        <taxon>rosids</taxon>
        <taxon>malvids</taxon>
        <taxon>Malvales</taxon>
        <taxon>Malvaceae</taxon>
        <taxon>Malvoideae</taxon>
        <taxon>Gossypium</taxon>
    </lineage>
</organism>
<keyword evidence="2" id="KW-1185">Reference proteome</keyword>
<protein>
    <submittedName>
        <fullName evidence="1">Uncharacterized protein</fullName>
    </submittedName>
</protein>
<evidence type="ECO:0000313" key="1">
    <source>
        <dbReference type="EMBL" id="TYH44219.1"/>
    </source>
</evidence>
<proteinExistence type="predicted"/>
<reference evidence="1 2" key="1">
    <citation type="submission" date="2019-07" db="EMBL/GenBank/DDBJ databases">
        <title>WGS assembly of Gossypium tomentosum.</title>
        <authorList>
            <person name="Chen Z.J."/>
            <person name="Sreedasyam A."/>
            <person name="Ando A."/>
            <person name="Song Q."/>
            <person name="De L."/>
            <person name="Hulse-Kemp A."/>
            <person name="Ding M."/>
            <person name="Ye W."/>
            <person name="Kirkbride R."/>
            <person name="Jenkins J."/>
            <person name="Plott C."/>
            <person name="Lovell J."/>
            <person name="Lin Y.-M."/>
            <person name="Vaughn R."/>
            <person name="Liu B."/>
            <person name="Li W."/>
            <person name="Simpson S."/>
            <person name="Scheffler B."/>
            <person name="Saski C."/>
            <person name="Grover C."/>
            <person name="Hu G."/>
            <person name="Conover J."/>
            <person name="Carlson J."/>
            <person name="Shu S."/>
            <person name="Boston L."/>
            <person name="Williams M."/>
            <person name="Peterson D."/>
            <person name="Mcgee K."/>
            <person name="Jones D."/>
            <person name="Wendel J."/>
            <person name="Stelly D."/>
            <person name="Grimwood J."/>
            <person name="Schmutz J."/>
        </authorList>
    </citation>
    <scope>NUCLEOTIDE SEQUENCE [LARGE SCALE GENOMIC DNA]</scope>
    <source>
        <strain evidence="1">7179.01</strain>
    </source>
</reference>
<dbReference type="Proteomes" id="UP000322667">
    <property type="component" value="Chromosome D11"/>
</dbReference>
<gene>
    <name evidence="1" type="ORF">ES332_D11G178800v1</name>
</gene>